<dbReference type="NCBIfam" id="TIGR00124">
    <property type="entry name" value="cit_ly_ligase"/>
    <property type="match status" value="1"/>
</dbReference>
<evidence type="ECO:0000256" key="2">
    <source>
        <dbReference type="ARBA" id="ARBA00022840"/>
    </source>
</evidence>
<dbReference type="SUPFAM" id="SSF55729">
    <property type="entry name" value="Acyl-CoA N-acyltransferases (Nat)"/>
    <property type="match status" value="1"/>
</dbReference>
<protein>
    <recommendedName>
        <fullName evidence="3">[Citrate [pro-3S]-lyase] ligase</fullName>
        <ecNumber evidence="3">6.2.1.22</ecNumber>
    </recommendedName>
</protein>
<keyword evidence="2 3" id="KW-0067">ATP-binding</keyword>
<dbReference type="GO" id="GO:0008771">
    <property type="term" value="F:[citrate (pro-3S)-lyase] ligase activity"/>
    <property type="evidence" value="ECO:0007669"/>
    <property type="project" value="UniProtKB-EC"/>
</dbReference>
<dbReference type="Gene3D" id="3.40.630.30">
    <property type="match status" value="1"/>
</dbReference>
<reference evidence="5 6" key="1">
    <citation type="submission" date="2019-03" db="EMBL/GenBank/DDBJ databases">
        <title>Genomic Encyclopedia of Type Strains, Phase IV (KMG-IV): sequencing the most valuable type-strain genomes for metagenomic binning, comparative biology and taxonomic classification.</title>
        <authorList>
            <person name="Goeker M."/>
        </authorList>
    </citation>
    <scope>NUCLEOTIDE SEQUENCE [LARGE SCALE GENOMIC DNA]</scope>
    <source>
        <strain evidence="5 6">DSM 15969</strain>
    </source>
</reference>
<evidence type="ECO:0000313" key="5">
    <source>
        <dbReference type="EMBL" id="TCL39492.1"/>
    </source>
</evidence>
<dbReference type="GO" id="GO:0016829">
    <property type="term" value="F:lyase activity"/>
    <property type="evidence" value="ECO:0007669"/>
    <property type="project" value="UniProtKB-KW"/>
</dbReference>
<dbReference type="RefSeq" id="WP_132076092.1">
    <property type="nucleotide sequence ID" value="NZ_SLUI01000002.1"/>
</dbReference>
<dbReference type="GO" id="GO:0016747">
    <property type="term" value="F:acyltransferase activity, transferring groups other than amino-acyl groups"/>
    <property type="evidence" value="ECO:0007669"/>
    <property type="project" value="InterPro"/>
</dbReference>
<evidence type="ECO:0000313" key="6">
    <source>
        <dbReference type="Proteomes" id="UP000295063"/>
    </source>
</evidence>
<dbReference type="InterPro" id="IPR013166">
    <property type="entry name" value="Citrate_lyase_ligase_C"/>
</dbReference>
<feature type="domain" description="N-acetyltransferase" evidence="4">
    <location>
        <begin position="1"/>
        <end position="127"/>
    </location>
</feature>
<dbReference type="GO" id="GO:0005524">
    <property type="term" value="F:ATP binding"/>
    <property type="evidence" value="ECO:0007669"/>
    <property type="project" value="UniProtKB-UniRule"/>
</dbReference>
<proteinExistence type="predicted"/>
<evidence type="ECO:0000259" key="4">
    <source>
        <dbReference type="PROSITE" id="PS51186"/>
    </source>
</evidence>
<dbReference type="Pfam" id="PF08218">
    <property type="entry name" value="Citrate_ly_lig"/>
    <property type="match status" value="1"/>
</dbReference>
<sequence length="348" mass="39182">MQEYREARLFYSDKKAMHKVEQLLAKEGIQRDDNLEYTMGLFHDEELVATGSFFKNTLRCLAVDANYQGEGLLNKVVTHLLNVQFAKGNTEVFLYTKWDKAKFFADLGFYEVASVENVVVFMENRVHGFADYLSGLARKRRPGASIAAVVLNANPFTLGHLQLVEQAARENDILHIFVVSEDVSLIPFAVRYQLIQKGTAHLTNVVLHETGNYLISNATFPSYFLKDADSVIEAHARLDLEIFKNKIAKSLGITKRYVGEEPFSHVTGIYNAIMKKELEKAGMSCVVIPRKEIGAVPISASQVRQFIHDGQLEQIKPLVPATTYAFFQSAEGQGVREKIQKANTVTHY</sequence>
<keyword evidence="6" id="KW-1185">Reference proteome</keyword>
<dbReference type="SUPFAM" id="SSF52374">
    <property type="entry name" value="Nucleotidylyl transferase"/>
    <property type="match status" value="1"/>
</dbReference>
<dbReference type="EMBL" id="SLUI01000002">
    <property type="protein sequence ID" value="TCL39492.1"/>
    <property type="molecule type" value="Genomic_DNA"/>
</dbReference>
<dbReference type="SMART" id="SM00764">
    <property type="entry name" value="Citrate_ly_lig"/>
    <property type="match status" value="1"/>
</dbReference>
<dbReference type="InterPro" id="IPR000182">
    <property type="entry name" value="GNAT_dom"/>
</dbReference>
<dbReference type="InterPro" id="IPR005216">
    <property type="entry name" value="Citrate_lyase_ligase"/>
</dbReference>
<dbReference type="PROSITE" id="PS51186">
    <property type="entry name" value="GNAT"/>
    <property type="match status" value="1"/>
</dbReference>
<dbReference type="Gene3D" id="3.40.50.620">
    <property type="entry name" value="HUPs"/>
    <property type="match status" value="1"/>
</dbReference>
<dbReference type="EC" id="6.2.1.22" evidence="3"/>
<dbReference type="PANTHER" id="PTHR40599">
    <property type="entry name" value="[CITRATE [PRO-3S]-LYASE] LIGASE"/>
    <property type="match status" value="1"/>
</dbReference>
<dbReference type="AlphaFoldDB" id="A0A4R1QBC2"/>
<dbReference type="PIRSF" id="PIRSF005751">
    <property type="entry name" value="Acet_citr_lig"/>
    <property type="match status" value="1"/>
</dbReference>
<organism evidence="5 6">
    <name type="scientific">Anaerospora hongkongensis</name>
    <dbReference type="NCBI Taxonomy" id="244830"/>
    <lineage>
        <taxon>Bacteria</taxon>
        <taxon>Bacillati</taxon>
        <taxon>Bacillota</taxon>
        <taxon>Negativicutes</taxon>
        <taxon>Selenomonadales</taxon>
        <taxon>Sporomusaceae</taxon>
        <taxon>Anaerospora</taxon>
    </lineage>
</organism>
<dbReference type="OrthoDB" id="9779753at2"/>
<name>A0A4R1QBC2_9FIRM</name>
<comment type="catalytic activity">
    <reaction evidence="3">
        <text>holo-[citrate lyase ACP] + acetate + ATP = acetyl-[citrate lyase ACP] + AMP + diphosphate</text>
        <dbReference type="Rhea" id="RHEA:23788"/>
        <dbReference type="Rhea" id="RHEA-COMP:10158"/>
        <dbReference type="Rhea" id="RHEA-COMP:13710"/>
        <dbReference type="ChEBI" id="CHEBI:30089"/>
        <dbReference type="ChEBI" id="CHEBI:30616"/>
        <dbReference type="ChEBI" id="CHEBI:33019"/>
        <dbReference type="ChEBI" id="CHEBI:82683"/>
        <dbReference type="ChEBI" id="CHEBI:137976"/>
        <dbReference type="ChEBI" id="CHEBI:456215"/>
        <dbReference type="EC" id="6.2.1.22"/>
    </reaction>
</comment>
<dbReference type="InterPro" id="IPR014729">
    <property type="entry name" value="Rossmann-like_a/b/a_fold"/>
</dbReference>
<comment type="function">
    <text evidence="3">Acetylation of prosthetic group (2-(5''-phosphoribosyl)-3'-dephosphocoenzyme-A) of the gamma subunit of citrate lyase.</text>
</comment>
<evidence type="ECO:0000256" key="1">
    <source>
        <dbReference type="ARBA" id="ARBA00022741"/>
    </source>
</evidence>
<dbReference type="Proteomes" id="UP000295063">
    <property type="component" value="Unassembled WGS sequence"/>
</dbReference>
<dbReference type="InterPro" id="IPR004821">
    <property type="entry name" value="Cyt_trans-like"/>
</dbReference>
<keyword evidence="3 5" id="KW-0436">Ligase</keyword>
<keyword evidence="1 3" id="KW-0547">Nucleotide-binding</keyword>
<keyword evidence="5" id="KW-0456">Lyase</keyword>
<comment type="caution">
    <text evidence="5">The sequence shown here is derived from an EMBL/GenBank/DDBJ whole genome shotgun (WGS) entry which is preliminary data.</text>
</comment>
<dbReference type="CDD" id="cd02169">
    <property type="entry name" value="Citrate_lyase_ligase"/>
    <property type="match status" value="1"/>
</dbReference>
<evidence type="ECO:0000256" key="3">
    <source>
        <dbReference type="PIRNR" id="PIRNR005751"/>
    </source>
</evidence>
<dbReference type="InterPro" id="IPR016181">
    <property type="entry name" value="Acyl_CoA_acyltransferase"/>
</dbReference>
<dbReference type="PANTHER" id="PTHR40599:SF1">
    <property type="entry name" value="[CITRATE [PRO-3S]-LYASE] LIGASE"/>
    <property type="match status" value="1"/>
</dbReference>
<dbReference type="NCBIfam" id="TIGR00125">
    <property type="entry name" value="cyt_tran_rel"/>
    <property type="match status" value="1"/>
</dbReference>
<gene>
    <name evidence="5" type="ORF">EV210_102410</name>
</gene>
<accession>A0A4R1QBC2</accession>